<dbReference type="InterPro" id="IPR024733">
    <property type="entry name" value="NAGLU_tim-barrel"/>
</dbReference>
<feature type="domain" description="Alpha-N-acetylglucosaminidase tim-barrel" evidence="2">
    <location>
        <begin position="127"/>
        <end position="461"/>
    </location>
</feature>
<dbReference type="Pfam" id="PF12971">
    <property type="entry name" value="NAGLU_N"/>
    <property type="match status" value="1"/>
</dbReference>
<reference evidence="5 6" key="1">
    <citation type="submission" date="2023-11" db="EMBL/GenBank/DDBJ databases">
        <authorList>
            <person name="Okamura Y."/>
        </authorList>
    </citation>
    <scope>NUCLEOTIDE SEQUENCE [LARGE SCALE GENOMIC DNA]</scope>
</reference>
<dbReference type="InterPro" id="IPR029018">
    <property type="entry name" value="Hex-like_dom2"/>
</dbReference>
<dbReference type="Pfam" id="PF05089">
    <property type="entry name" value="NAGLU"/>
    <property type="match status" value="1"/>
</dbReference>
<accession>A0AAV1J2S7</accession>
<feature type="domain" description="Alpha-N-acetylglucosaminidase C-terminal" evidence="4">
    <location>
        <begin position="471"/>
        <end position="723"/>
    </location>
</feature>
<name>A0AAV1J2S7_9NEOP</name>
<dbReference type="InterPro" id="IPR024240">
    <property type="entry name" value="NAGLU_N"/>
</dbReference>
<dbReference type="PANTHER" id="PTHR12872">
    <property type="entry name" value="ALPHA-N-ACETYLGLUCOSAMINIDASE"/>
    <property type="match status" value="1"/>
</dbReference>
<sequence>MYIYLLCLLSSTLALDLNYLDPVKLQTKTSPDTQKAAAEAIIRKYLSNVSVFISPVLFVNNKDVFVLRTVNGQLQIRASTGVAAVWGFNYYLKKYCKSQVGWQVRQLNIPDSLPEVDETVVANDRFRYYQNVCTASYSFTWWKPADWSDHVEWMAMNGINLALAPIAQEAAWASIYKEMGMTEDEINQHFTGPSFLSWLRMGNVHGWGGPLLESWHNVQKDNQEQVVNQMFSLGMIPVFPAFNGHVPRAFSRIYPNATLYPVGTWNNFSDDFCCNSFLSPVDPLFKTIGNMFLKKVTQGLGTGNIYTADPFNEIKIEPWSTMLVEQTGMSIFNTLREFDENAVWLVQNWMFVHNPLLWPLKRVETFLTSVPNGRMLVLDLQSEQWPQYDLYKMYYGQPFIWCMLHNFGGTLGMFGSVDIINKEVYEARKRINTTMIGMGLTPEGINQNYVVYDLMLESAWREAPVADLNQWVADYAERRYVCNSTATAWRYLFKSVYNFNGLNKIRGKYVVTRRPSFKIRPWAWYKSNDLLNAFKNFITPINRNCQGGFEHDLVDVARQVLQYRADQLYLNVLNDRFTNTWTFNSTINRFLDIMSDMEKILATNSDFTMYDWINNAKNFAYNTESPYSYDLNARNQITLWGPNGEITDYACKQWAEMFHYYYKPRWATFLQIALDSKLRNESFDERSAQRVVRYSVEEPFLRTEISTLPRENTWNTAFYIYEKWAYVSDVDDLPLNVIKRDSDMKTTLADVDDETDGLMENTPSVVLWHSTTPT</sequence>
<comment type="caution">
    <text evidence="5">The sequence shown here is derived from an EMBL/GenBank/DDBJ whole genome shotgun (WGS) entry which is preliminary data.</text>
</comment>
<dbReference type="AlphaFoldDB" id="A0AAV1J2S7"/>
<evidence type="ECO:0000259" key="2">
    <source>
        <dbReference type="Pfam" id="PF05089"/>
    </source>
</evidence>
<dbReference type="PANTHER" id="PTHR12872:SF1">
    <property type="entry name" value="ALPHA-N-ACETYLGLUCOSAMINIDASE"/>
    <property type="match status" value="1"/>
</dbReference>
<evidence type="ECO:0000313" key="6">
    <source>
        <dbReference type="Proteomes" id="UP001497472"/>
    </source>
</evidence>
<gene>
    <name evidence="5" type="ORF">LNINA_LOCUS2412</name>
</gene>
<evidence type="ECO:0000259" key="4">
    <source>
        <dbReference type="Pfam" id="PF12972"/>
    </source>
</evidence>
<evidence type="ECO:0000313" key="5">
    <source>
        <dbReference type="EMBL" id="CAK1542523.1"/>
    </source>
</evidence>
<dbReference type="InterPro" id="IPR024732">
    <property type="entry name" value="NAGLU_C"/>
</dbReference>
<dbReference type="Proteomes" id="UP001497472">
    <property type="component" value="Unassembled WGS sequence"/>
</dbReference>
<evidence type="ECO:0000259" key="3">
    <source>
        <dbReference type="Pfam" id="PF12971"/>
    </source>
</evidence>
<organism evidence="5 6">
    <name type="scientific">Leptosia nina</name>
    <dbReference type="NCBI Taxonomy" id="320188"/>
    <lineage>
        <taxon>Eukaryota</taxon>
        <taxon>Metazoa</taxon>
        <taxon>Ecdysozoa</taxon>
        <taxon>Arthropoda</taxon>
        <taxon>Hexapoda</taxon>
        <taxon>Insecta</taxon>
        <taxon>Pterygota</taxon>
        <taxon>Neoptera</taxon>
        <taxon>Endopterygota</taxon>
        <taxon>Lepidoptera</taxon>
        <taxon>Glossata</taxon>
        <taxon>Ditrysia</taxon>
        <taxon>Papilionoidea</taxon>
        <taxon>Pieridae</taxon>
        <taxon>Pierinae</taxon>
        <taxon>Leptosia</taxon>
    </lineage>
</organism>
<dbReference type="Gene3D" id="1.20.120.670">
    <property type="entry name" value="N-acetyl-b-d-glucoasminidase"/>
    <property type="match status" value="1"/>
</dbReference>
<dbReference type="Pfam" id="PF12972">
    <property type="entry name" value="NAGLU_C"/>
    <property type="match status" value="1"/>
</dbReference>
<dbReference type="Gene3D" id="3.20.20.80">
    <property type="entry name" value="Glycosidases"/>
    <property type="match status" value="1"/>
</dbReference>
<keyword evidence="6" id="KW-1185">Reference proteome</keyword>
<proteinExistence type="predicted"/>
<dbReference type="Gene3D" id="3.30.379.10">
    <property type="entry name" value="Chitobiase/beta-hexosaminidase domain 2-like"/>
    <property type="match status" value="1"/>
</dbReference>
<protein>
    <recommendedName>
        <fullName evidence="7">Alpha-N-acetylglucosaminidase</fullName>
    </recommendedName>
</protein>
<evidence type="ECO:0000256" key="1">
    <source>
        <dbReference type="ARBA" id="ARBA00022801"/>
    </source>
</evidence>
<feature type="domain" description="Alpha-N-acetylglucosaminidase N-terminal" evidence="3">
    <location>
        <begin position="59"/>
        <end position="114"/>
    </location>
</feature>
<dbReference type="EMBL" id="CAVLEF010000003">
    <property type="protein sequence ID" value="CAK1542523.1"/>
    <property type="molecule type" value="Genomic_DNA"/>
</dbReference>
<dbReference type="GO" id="GO:0016787">
    <property type="term" value="F:hydrolase activity"/>
    <property type="evidence" value="ECO:0007669"/>
    <property type="project" value="UniProtKB-KW"/>
</dbReference>
<dbReference type="InterPro" id="IPR007781">
    <property type="entry name" value="NAGLU"/>
</dbReference>
<evidence type="ECO:0008006" key="7">
    <source>
        <dbReference type="Google" id="ProtNLM"/>
    </source>
</evidence>
<keyword evidence="1" id="KW-0378">Hydrolase</keyword>